<evidence type="ECO:0008006" key="6">
    <source>
        <dbReference type="Google" id="ProtNLM"/>
    </source>
</evidence>
<feature type="compositionally biased region" description="Low complexity" evidence="1">
    <location>
        <begin position="282"/>
        <end position="326"/>
    </location>
</feature>
<keyword evidence="3" id="KW-0732">Signal</keyword>
<dbReference type="OrthoDB" id="3243505at2759"/>
<accession>A0A165ZEE3</accession>
<organism evidence="4 5">
    <name type="scientific">Sistotremastrum suecicum HHB10207 ss-3</name>
    <dbReference type="NCBI Taxonomy" id="1314776"/>
    <lineage>
        <taxon>Eukaryota</taxon>
        <taxon>Fungi</taxon>
        <taxon>Dikarya</taxon>
        <taxon>Basidiomycota</taxon>
        <taxon>Agaricomycotina</taxon>
        <taxon>Agaricomycetes</taxon>
        <taxon>Sistotremastrales</taxon>
        <taxon>Sistotremastraceae</taxon>
        <taxon>Sistotremastrum</taxon>
    </lineage>
</organism>
<evidence type="ECO:0000256" key="3">
    <source>
        <dbReference type="SAM" id="SignalP"/>
    </source>
</evidence>
<feature type="signal peptide" evidence="3">
    <location>
        <begin position="1"/>
        <end position="16"/>
    </location>
</feature>
<feature type="chain" id="PRO_5007869962" description="RING-CH-type domain-containing protein" evidence="3">
    <location>
        <begin position="17"/>
        <end position="526"/>
    </location>
</feature>
<keyword evidence="2" id="KW-0812">Transmembrane</keyword>
<protein>
    <recommendedName>
        <fullName evidence="6">RING-CH-type domain-containing protein</fullName>
    </recommendedName>
</protein>
<evidence type="ECO:0000256" key="1">
    <source>
        <dbReference type="SAM" id="MobiDB-lite"/>
    </source>
</evidence>
<keyword evidence="5" id="KW-1185">Reference proteome</keyword>
<keyword evidence="2" id="KW-1133">Transmembrane helix</keyword>
<feature type="region of interest" description="Disordered" evidence="1">
    <location>
        <begin position="35"/>
        <end position="75"/>
    </location>
</feature>
<feature type="region of interest" description="Disordered" evidence="1">
    <location>
        <begin position="282"/>
        <end position="334"/>
    </location>
</feature>
<reference evidence="4 5" key="1">
    <citation type="journal article" date="2016" name="Mol. Biol. Evol.">
        <title>Comparative Genomics of Early-Diverging Mushroom-Forming Fungi Provides Insights into the Origins of Lignocellulose Decay Capabilities.</title>
        <authorList>
            <person name="Nagy L.G."/>
            <person name="Riley R."/>
            <person name="Tritt A."/>
            <person name="Adam C."/>
            <person name="Daum C."/>
            <person name="Floudas D."/>
            <person name="Sun H."/>
            <person name="Yadav J.S."/>
            <person name="Pangilinan J."/>
            <person name="Larsson K.H."/>
            <person name="Matsuura K."/>
            <person name="Barry K."/>
            <person name="Labutti K."/>
            <person name="Kuo R."/>
            <person name="Ohm R.A."/>
            <person name="Bhattacharya S.S."/>
            <person name="Shirouzu T."/>
            <person name="Yoshinaga Y."/>
            <person name="Martin F.M."/>
            <person name="Grigoriev I.V."/>
            <person name="Hibbett D.S."/>
        </authorList>
    </citation>
    <scope>NUCLEOTIDE SEQUENCE [LARGE SCALE GENOMIC DNA]</scope>
    <source>
        <strain evidence="4 5">HHB10207 ss-3</strain>
    </source>
</reference>
<feature type="compositionally biased region" description="Low complexity" evidence="1">
    <location>
        <begin position="35"/>
        <end position="47"/>
    </location>
</feature>
<dbReference type="Proteomes" id="UP000076798">
    <property type="component" value="Unassembled WGS sequence"/>
</dbReference>
<keyword evidence="2" id="KW-0472">Membrane</keyword>
<dbReference type="EMBL" id="KV428193">
    <property type="protein sequence ID" value="KZT34226.1"/>
    <property type="molecule type" value="Genomic_DNA"/>
</dbReference>
<evidence type="ECO:0000313" key="5">
    <source>
        <dbReference type="Proteomes" id="UP000076798"/>
    </source>
</evidence>
<evidence type="ECO:0000256" key="2">
    <source>
        <dbReference type="SAM" id="Phobius"/>
    </source>
</evidence>
<feature type="transmembrane region" description="Helical" evidence="2">
    <location>
        <begin position="481"/>
        <end position="501"/>
    </location>
</feature>
<feature type="region of interest" description="Disordered" evidence="1">
    <location>
        <begin position="187"/>
        <end position="224"/>
    </location>
</feature>
<sequence>MLSSSLKLSLISYALASWHEGTAGLRHLALANIPSTSSSSSRSANSARRTRGHPFGRSFAGGDGREDDRQEEGEMSVGERVRKWIMSPGDELDAKSRAILSSLDFLTSIGLLNYFDTSYPLSIILTALAGSLPLPRRLPRVGSVNWGVVGCAMIVLAVSHEVQRVSVGFLISQAREEKEGERIIVCGDPIQSSPHSTSSTSSTSESTNDGATKEVGESEERECSICSGASTDRLGSESLESFCVTAPRMHLSHRSCFLAWHEAYLGQRRRGASQLDIVLVSSSSSSNTPTPSHSPLSSSNPTSSPSSTSTFPSPPSSSEGYPTSPSSEREDIGDIRADDKLLERARSILDATGFQYLNLASGSALAHAAVRNLFGAVGVDEDVFPSMILNPSSTLPSSSSSSSTSTPAVDVNAPIASLRTTTPPCPVCRSPVLFKFYSSPSPSPSPHSSSPSSSSSLLEDPIRWLHLYTHFISHKSGGLKVLRRVVVQIGYLLVLLFVRWSRRKMKISISMGGASVNVNAGGLRRV</sequence>
<dbReference type="AlphaFoldDB" id="A0A165ZEE3"/>
<evidence type="ECO:0000313" key="4">
    <source>
        <dbReference type="EMBL" id="KZT34226.1"/>
    </source>
</evidence>
<name>A0A165ZEE3_9AGAM</name>
<feature type="compositionally biased region" description="Basic and acidic residues" evidence="1">
    <location>
        <begin position="211"/>
        <end position="223"/>
    </location>
</feature>
<gene>
    <name evidence="4" type="ORF">SISSUDRAFT_1053143</name>
</gene>
<proteinExistence type="predicted"/>
<feature type="compositionally biased region" description="Low complexity" evidence="1">
    <location>
        <begin position="192"/>
        <end position="207"/>
    </location>
</feature>